<accession>A0A1Y0ITD7</accession>
<name>A0A1Y0ITD7_9BACL</name>
<sequence>MNKWLRKMTALSLLTLLTVSATPDATAEVVQKQPDVTQQTTAELTKFRGQLGAIKQKEHNIRHLNHQMRDNSYELRKLLRKADKEFQRDVDGKLQSFHANLKQAYALHKQGEALKKQIHAARQKRDLKQLRALMGELDSLKGKQLEYLRLANQELQTELERVKERVR</sequence>
<reference evidence="3" key="1">
    <citation type="submission" date="2017-05" db="EMBL/GenBank/DDBJ databases">
        <authorList>
            <person name="Sung H."/>
        </authorList>
    </citation>
    <scope>NUCLEOTIDE SEQUENCE [LARGE SCALE GENOMIC DNA]</scope>
    <source>
        <strain evidence="3">AR23208</strain>
    </source>
</reference>
<dbReference type="RefSeq" id="WP_087458593.1">
    <property type="nucleotide sequence ID" value="NZ_CP021434.1"/>
</dbReference>
<proteinExistence type="predicted"/>
<keyword evidence="1" id="KW-0732">Signal</keyword>
<dbReference type="AlphaFoldDB" id="A0A1Y0ITD7"/>
<feature type="signal peptide" evidence="1">
    <location>
        <begin position="1"/>
        <end position="27"/>
    </location>
</feature>
<dbReference type="KEGG" id="tum:CBW65_21405"/>
<evidence type="ECO:0000256" key="1">
    <source>
        <dbReference type="SAM" id="SignalP"/>
    </source>
</evidence>
<dbReference type="Proteomes" id="UP000195437">
    <property type="component" value="Chromosome"/>
</dbReference>
<gene>
    <name evidence="2" type="ORF">CBW65_21405</name>
</gene>
<evidence type="ECO:0000313" key="3">
    <source>
        <dbReference type="Proteomes" id="UP000195437"/>
    </source>
</evidence>
<keyword evidence="3" id="KW-1185">Reference proteome</keyword>
<evidence type="ECO:0000313" key="2">
    <source>
        <dbReference type="EMBL" id="ARU63249.1"/>
    </source>
</evidence>
<protein>
    <submittedName>
        <fullName evidence="2">Uncharacterized protein</fullName>
    </submittedName>
</protein>
<dbReference type="OrthoDB" id="2381867at2"/>
<feature type="chain" id="PRO_5013390469" evidence="1">
    <location>
        <begin position="28"/>
        <end position="167"/>
    </location>
</feature>
<dbReference type="EMBL" id="CP021434">
    <property type="protein sequence ID" value="ARU63249.1"/>
    <property type="molecule type" value="Genomic_DNA"/>
</dbReference>
<organism evidence="2 3">
    <name type="scientific">Tumebacillus avium</name>
    <dbReference type="NCBI Taxonomy" id="1903704"/>
    <lineage>
        <taxon>Bacteria</taxon>
        <taxon>Bacillati</taxon>
        <taxon>Bacillota</taxon>
        <taxon>Bacilli</taxon>
        <taxon>Bacillales</taxon>
        <taxon>Alicyclobacillaceae</taxon>
        <taxon>Tumebacillus</taxon>
    </lineage>
</organism>